<reference evidence="2 3" key="1">
    <citation type="submission" date="2019-02" db="EMBL/GenBank/DDBJ databases">
        <title>Sequencing the genomes of 1000 actinobacteria strains.</title>
        <authorList>
            <person name="Klenk H.-P."/>
        </authorList>
    </citation>
    <scope>NUCLEOTIDE SEQUENCE [LARGE SCALE GENOMIC DNA]</scope>
    <source>
        <strain evidence="2 3">DSM 16932</strain>
    </source>
</reference>
<keyword evidence="3" id="KW-1185">Reference proteome</keyword>
<sequence length="73" mass="8354">MTDHDEPRATPEQDPGPEQAPRPERTSRRRPRRVVRPGAEREQVSGVSADERGGHGDNDDRLLRDVPPHWGRR</sequence>
<evidence type="ECO:0000256" key="1">
    <source>
        <dbReference type="SAM" id="MobiDB-lite"/>
    </source>
</evidence>
<dbReference type="RefSeq" id="WP_130415078.1">
    <property type="nucleotide sequence ID" value="NZ_SGWX01000001.1"/>
</dbReference>
<accession>A0A4Q7M4P3</accession>
<feature type="compositionally biased region" description="Basic and acidic residues" evidence="1">
    <location>
        <begin position="38"/>
        <end position="67"/>
    </location>
</feature>
<proteinExistence type="predicted"/>
<gene>
    <name evidence="2" type="ORF">EV386_2299</name>
</gene>
<feature type="compositionally biased region" description="Basic and acidic residues" evidence="1">
    <location>
        <begin position="1"/>
        <end position="11"/>
    </location>
</feature>
<protein>
    <submittedName>
        <fullName evidence="2">Uncharacterized protein</fullName>
    </submittedName>
</protein>
<dbReference type="Proteomes" id="UP000293852">
    <property type="component" value="Unassembled WGS sequence"/>
</dbReference>
<dbReference type="OrthoDB" id="5150187at2"/>
<evidence type="ECO:0000313" key="3">
    <source>
        <dbReference type="Proteomes" id="UP000293852"/>
    </source>
</evidence>
<feature type="region of interest" description="Disordered" evidence="1">
    <location>
        <begin position="1"/>
        <end position="73"/>
    </location>
</feature>
<name>A0A4Q7M4P3_9MICO</name>
<comment type="caution">
    <text evidence="2">The sequence shown here is derived from an EMBL/GenBank/DDBJ whole genome shotgun (WGS) entry which is preliminary data.</text>
</comment>
<dbReference type="EMBL" id="SGWX01000001">
    <property type="protein sequence ID" value="RZS61983.1"/>
    <property type="molecule type" value="Genomic_DNA"/>
</dbReference>
<evidence type="ECO:0000313" key="2">
    <source>
        <dbReference type="EMBL" id="RZS61983.1"/>
    </source>
</evidence>
<organism evidence="2 3">
    <name type="scientific">Xylanimonas ulmi</name>
    <dbReference type="NCBI Taxonomy" id="228973"/>
    <lineage>
        <taxon>Bacteria</taxon>
        <taxon>Bacillati</taxon>
        <taxon>Actinomycetota</taxon>
        <taxon>Actinomycetes</taxon>
        <taxon>Micrococcales</taxon>
        <taxon>Promicromonosporaceae</taxon>
        <taxon>Xylanimonas</taxon>
    </lineage>
</organism>
<dbReference type="AlphaFoldDB" id="A0A4Q7M4P3"/>